<evidence type="ECO:0000256" key="1">
    <source>
        <dbReference type="SAM" id="SignalP"/>
    </source>
</evidence>
<dbReference type="EMBL" id="VIVK01000003">
    <property type="protein sequence ID" value="TWD73221.1"/>
    <property type="molecule type" value="Genomic_DNA"/>
</dbReference>
<dbReference type="PANTHER" id="PTHR43649">
    <property type="entry name" value="ARABINOSE-BINDING PROTEIN-RELATED"/>
    <property type="match status" value="1"/>
</dbReference>
<name>A0A561B2Y4_9ACTN</name>
<dbReference type="PROSITE" id="PS51257">
    <property type="entry name" value="PROKAR_LIPOPROTEIN"/>
    <property type="match status" value="1"/>
</dbReference>
<evidence type="ECO:0000313" key="2">
    <source>
        <dbReference type="EMBL" id="TWD73221.1"/>
    </source>
</evidence>
<dbReference type="PANTHER" id="PTHR43649:SF30">
    <property type="entry name" value="ABC TRANSPORTER SUBSTRATE-BINDING PROTEIN"/>
    <property type="match status" value="1"/>
</dbReference>
<dbReference type="RefSeq" id="WP_145814413.1">
    <property type="nucleotide sequence ID" value="NZ_VIVK01000003.1"/>
</dbReference>
<dbReference type="Proteomes" id="UP000318380">
    <property type="component" value="Unassembled WGS sequence"/>
</dbReference>
<dbReference type="Pfam" id="PF01547">
    <property type="entry name" value="SBP_bac_1"/>
    <property type="match status" value="1"/>
</dbReference>
<organism evidence="2 3">
    <name type="scientific">Kribbella amoyensis</name>
    <dbReference type="NCBI Taxonomy" id="996641"/>
    <lineage>
        <taxon>Bacteria</taxon>
        <taxon>Bacillati</taxon>
        <taxon>Actinomycetota</taxon>
        <taxon>Actinomycetes</taxon>
        <taxon>Propionibacteriales</taxon>
        <taxon>Kribbellaceae</taxon>
        <taxon>Kribbella</taxon>
    </lineage>
</organism>
<feature type="chain" id="PRO_5039003882" evidence="1">
    <location>
        <begin position="22"/>
        <end position="419"/>
    </location>
</feature>
<keyword evidence="2" id="KW-0762">Sugar transport</keyword>
<dbReference type="Gene3D" id="3.40.190.10">
    <property type="entry name" value="Periplasmic binding protein-like II"/>
    <property type="match status" value="1"/>
</dbReference>
<accession>A0A561B2Y4</accession>
<sequence>MSWRRTASRAGVGLTALCLVAACGDGGSVAAPKEGEEVSGSITMRAYPLSPGADENADKKFWEGQVAAFKAKYPKAEVKVDIKPWKDRDTALTTAIAGGTAPDVVYMIPDELAQFRAQEVLEPLDDVVSKDGYRKSALDAVTHDGKTYGAPILMSVVPGVCDAKVLKEVGVDKPPTTWAELAALGPKFKAKGKYVTHIIGSTEATLNMTFYPWVWQAGGAPFDEAGKSTIDSPAMAEAAKFLGDLAAQGYVKRDEAAGNLPAEQTVVGRRQVGCVYYSTPTELATVWGKDVVVTAPLKNKAEATYGTVGSFTILNDSENKSLAAAWTQFVTTDEVLAAIGKFSNFYPPKEGAPAPFPAGSPEAQAEPFLPLVNVGPRVAHAREVQAVLAPEIQAVVLGKKSAEQAMKDGAKAAEPVLAR</sequence>
<keyword evidence="2" id="KW-0813">Transport</keyword>
<keyword evidence="1" id="KW-0732">Signal</keyword>
<dbReference type="AlphaFoldDB" id="A0A561B2Y4"/>
<proteinExistence type="predicted"/>
<dbReference type="OrthoDB" id="9766758at2"/>
<dbReference type="InterPro" id="IPR006059">
    <property type="entry name" value="SBP"/>
</dbReference>
<reference evidence="2 3" key="1">
    <citation type="submission" date="2019-06" db="EMBL/GenBank/DDBJ databases">
        <title>Sequencing the genomes of 1000 actinobacteria strains.</title>
        <authorList>
            <person name="Klenk H.-P."/>
        </authorList>
    </citation>
    <scope>NUCLEOTIDE SEQUENCE [LARGE SCALE GENOMIC DNA]</scope>
    <source>
        <strain evidence="2 3">DSM 24683</strain>
    </source>
</reference>
<dbReference type="SUPFAM" id="SSF53850">
    <property type="entry name" value="Periplasmic binding protein-like II"/>
    <property type="match status" value="1"/>
</dbReference>
<protein>
    <submittedName>
        <fullName evidence="2">Multiple sugar transport system substrate-binding protein</fullName>
    </submittedName>
</protein>
<comment type="caution">
    <text evidence="2">The sequence shown here is derived from an EMBL/GenBank/DDBJ whole genome shotgun (WGS) entry which is preliminary data.</text>
</comment>
<keyword evidence="3" id="KW-1185">Reference proteome</keyword>
<dbReference type="InterPro" id="IPR050490">
    <property type="entry name" value="Bact_solute-bd_prot1"/>
</dbReference>
<evidence type="ECO:0000313" key="3">
    <source>
        <dbReference type="Proteomes" id="UP000318380"/>
    </source>
</evidence>
<feature type="signal peptide" evidence="1">
    <location>
        <begin position="1"/>
        <end position="21"/>
    </location>
</feature>
<gene>
    <name evidence="2" type="ORF">FB561_7109</name>
</gene>